<reference evidence="2" key="1">
    <citation type="submission" date="2013-12" db="EMBL/GenBank/DDBJ databases">
        <title>The Genome Sequence of Aphanomyces astaci APO3.</title>
        <authorList>
            <consortium name="The Broad Institute Genomics Platform"/>
            <person name="Russ C."/>
            <person name="Tyler B."/>
            <person name="van West P."/>
            <person name="Dieguez-Uribeondo J."/>
            <person name="Young S.K."/>
            <person name="Zeng Q."/>
            <person name="Gargeya S."/>
            <person name="Fitzgerald M."/>
            <person name="Abouelleil A."/>
            <person name="Alvarado L."/>
            <person name="Chapman S.B."/>
            <person name="Gainer-Dewar J."/>
            <person name="Goldberg J."/>
            <person name="Griggs A."/>
            <person name="Gujja S."/>
            <person name="Hansen M."/>
            <person name="Howarth C."/>
            <person name="Imamovic A."/>
            <person name="Ireland A."/>
            <person name="Larimer J."/>
            <person name="McCowan C."/>
            <person name="Murphy C."/>
            <person name="Pearson M."/>
            <person name="Poon T.W."/>
            <person name="Priest M."/>
            <person name="Roberts A."/>
            <person name="Saif S."/>
            <person name="Shea T."/>
            <person name="Sykes S."/>
            <person name="Wortman J."/>
            <person name="Nusbaum C."/>
            <person name="Birren B."/>
        </authorList>
    </citation>
    <scope>NUCLEOTIDE SEQUENCE [LARGE SCALE GENOMIC DNA]</scope>
    <source>
        <strain evidence="2">APO3</strain>
    </source>
</reference>
<evidence type="ECO:0000256" key="1">
    <source>
        <dbReference type="SAM" id="MobiDB-lite"/>
    </source>
</evidence>
<dbReference type="RefSeq" id="XP_009844828.1">
    <property type="nucleotide sequence ID" value="XM_009846526.1"/>
</dbReference>
<sequence length="109" mass="11435">MDAKDVADTKDSVRPSTLATDNPMSPTSTPPIVDTTSDQDEASSQQDTSPTALTRTYSIPAPHLAPNSPTAINDVGAPFSRTVSVPASVPQEGHPPHFPPRHVSSLPPQ</sequence>
<feature type="region of interest" description="Disordered" evidence="1">
    <location>
        <begin position="1"/>
        <end position="109"/>
    </location>
</feature>
<protein>
    <submittedName>
        <fullName evidence="2">Uncharacterized protein</fullName>
    </submittedName>
</protein>
<feature type="compositionally biased region" description="Basic and acidic residues" evidence="1">
    <location>
        <begin position="1"/>
        <end position="13"/>
    </location>
</feature>
<accession>W4FFM2</accession>
<proteinExistence type="predicted"/>
<organism evidence="2">
    <name type="scientific">Aphanomyces astaci</name>
    <name type="common">Crayfish plague agent</name>
    <dbReference type="NCBI Taxonomy" id="112090"/>
    <lineage>
        <taxon>Eukaryota</taxon>
        <taxon>Sar</taxon>
        <taxon>Stramenopiles</taxon>
        <taxon>Oomycota</taxon>
        <taxon>Saprolegniomycetes</taxon>
        <taxon>Saprolegniales</taxon>
        <taxon>Verrucalvaceae</taxon>
        <taxon>Aphanomyces</taxon>
    </lineage>
</organism>
<dbReference type="AlphaFoldDB" id="W4FFM2"/>
<dbReference type="GeneID" id="20819655"/>
<feature type="compositionally biased region" description="Polar residues" evidence="1">
    <location>
        <begin position="14"/>
        <end position="27"/>
    </location>
</feature>
<dbReference type="EMBL" id="KI913227">
    <property type="protein sequence ID" value="ETV65664.1"/>
    <property type="molecule type" value="Genomic_DNA"/>
</dbReference>
<dbReference type="VEuPathDB" id="FungiDB:H257_17659"/>
<feature type="compositionally biased region" description="Polar residues" evidence="1">
    <location>
        <begin position="42"/>
        <end position="57"/>
    </location>
</feature>
<gene>
    <name evidence="2" type="ORF">H257_17659</name>
</gene>
<name>W4FFM2_APHAT</name>
<evidence type="ECO:0000313" key="2">
    <source>
        <dbReference type="EMBL" id="ETV65664.1"/>
    </source>
</evidence>